<evidence type="ECO:0000313" key="4">
    <source>
        <dbReference type="EMBL" id="KAB8219915.1"/>
    </source>
</evidence>
<accession>A0A5N6ESB3</accession>
<dbReference type="AlphaFoldDB" id="A0A5N6ESB3"/>
<dbReference type="GO" id="GO:0016787">
    <property type="term" value="F:hydrolase activity"/>
    <property type="evidence" value="ECO:0007669"/>
    <property type="project" value="UniProtKB-KW"/>
</dbReference>
<keyword evidence="2 4" id="KW-0378">Hydrolase</keyword>
<comment type="similarity">
    <text evidence="1">Belongs to the peptidase S33 family.</text>
</comment>
<keyword evidence="5" id="KW-1185">Reference proteome</keyword>
<dbReference type="InterPro" id="IPR051601">
    <property type="entry name" value="Serine_prot/Carboxylest_S33"/>
</dbReference>
<dbReference type="Proteomes" id="UP000326799">
    <property type="component" value="Unassembled WGS sequence"/>
</dbReference>
<dbReference type="InterPro" id="IPR000073">
    <property type="entry name" value="AB_hydrolase_1"/>
</dbReference>
<dbReference type="Pfam" id="PF12697">
    <property type="entry name" value="Abhydrolase_6"/>
    <property type="match status" value="1"/>
</dbReference>
<name>A0A5N6ESB3_9EURO</name>
<dbReference type="EMBL" id="ML733434">
    <property type="protein sequence ID" value="KAB8219915.1"/>
    <property type="molecule type" value="Genomic_DNA"/>
</dbReference>
<evidence type="ECO:0000313" key="5">
    <source>
        <dbReference type="Proteomes" id="UP000326799"/>
    </source>
</evidence>
<feature type="domain" description="AB hydrolase-1" evidence="3">
    <location>
        <begin position="33"/>
        <end position="307"/>
    </location>
</feature>
<evidence type="ECO:0000259" key="3">
    <source>
        <dbReference type="Pfam" id="PF12697"/>
    </source>
</evidence>
<dbReference type="SUPFAM" id="SSF53474">
    <property type="entry name" value="alpha/beta-Hydrolases"/>
    <property type="match status" value="1"/>
</dbReference>
<gene>
    <name evidence="4" type="ORF">BDV33DRAFT_231339</name>
</gene>
<dbReference type="PANTHER" id="PTHR43248:SF27">
    <property type="entry name" value="AB HYDROLASE-1 DOMAIN-CONTAINING PROTEIN"/>
    <property type="match status" value="1"/>
</dbReference>
<sequence length="318" mass="34814">MSHYQFLSLATKPNAQLCYSFQPAVGTVNPALVVFVNGLGLPQTSWEGVIARLQAQPPAPGLPAMLTYDRYGQGQTTDRDSGDITAEDPMHGHDTLTVVRDLHQLLTQIASEKMGISDLSLLPLVLVSNSIGGALTRLYAQEYPGTVAGLLFLDSVLANSDFVSIYPDPDESGFDPTSLPEGVTVDSIRAARAYMQRVFHPSNGSREGLSRRNLAQLLPDSDGPKLQGPDGRGPWVTVVGHEFEAFKVEFEQMGGAPPRLTEVYMNPYWHRFNQGLAKLTEPDRSKGPLLAPGTGHFVQRDNPEFVFNELRDILEKVL</sequence>
<organism evidence="4 5">
    <name type="scientific">Aspergillus novoparasiticus</name>
    <dbReference type="NCBI Taxonomy" id="986946"/>
    <lineage>
        <taxon>Eukaryota</taxon>
        <taxon>Fungi</taxon>
        <taxon>Dikarya</taxon>
        <taxon>Ascomycota</taxon>
        <taxon>Pezizomycotina</taxon>
        <taxon>Eurotiomycetes</taxon>
        <taxon>Eurotiomycetidae</taxon>
        <taxon>Eurotiales</taxon>
        <taxon>Aspergillaceae</taxon>
        <taxon>Aspergillus</taxon>
        <taxon>Aspergillus subgen. Circumdati</taxon>
    </lineage>
</organism>
<evidence type="ECO:0000256" key="2">
    <source>
        <dbReference type="ARBA" id="ARBA00022801"/>
    </source>
</evidence>
<reference evidence="4 5" key="1">
    <citation type="submission" date="2019-04" db="EMBL/GenBank/DDBJ databases">
        <title>Fungal friends and foes A comparative genomics study of 23 Aspergillus species from section Flavi.</title>
        <authorList>
            <consortium name="DOE Joint Genome Institute"/>
            <person name="Kjaerbolling I."/>
            <person name="Vesth T.C."/>
            <person name="Frisvad J.C."/>
            <person name="Nybo J.L."/>
            <person name="Theobald S."/>
            <person name="Kildgaard S."/>
            <person name="Petersen T.I."/>
            <person name="Kuo A."/>
            <person name="Sato A."/>
            <person name="Lyhne E.K."/>
            <person name="Kogle M.E."/>
            <person name="Wiebenga A."/>
            <person name="Kun R.S."/>
            <person name="Lubbers R.J."/>
            <person name="Makela M.R."/>
            <person name="Barry K."/>
            <person name="Chovatia M."/>
            <person name="Clum A."/>
            <person name="Daum C."/>
            <person name="Haridas S."/>
            <person name="He G."/>
            <person name="LaButti K."/>
            <person name="Lipzen A."/>
            <person name="Mondo S."/>
            <person name="Pangilinan J."/>
            <person name="Riley R."/>
            <person name="Salamov A."/>
            <person name="Simmons B.A."/>
            <person name="Magnuson J.K."/>
            <person name="Henrissat B."/>
            <person name="Mortensen U.H."/>
            <person name="Larsen T.O."/>
            <person name="De vries R.P."/>
            <person name="Grigoriev I.V."/>
            <person name="Machida M."/>
            <person name="Baker S.E."/>
            <person name="Andersen M.R."/>
        </authorList>
    </citation>
    <scope>NUCLEOTIDE SEQUENCE [LARGE SCALE GENOMIC DNA]</scope>
    <source>
        <strain evidence="4 5">CBS 126849</strain>
    </source>
</reference>
<dbReference type="InterPro" id="IPR029058">
    <property type="entry name" value="AB_hydrolase_fold"/>
</dbReference>
<proteinExistence type="inferred from homology"/>
<dbReference type="PANTHER" id="PTHR43248">
    <property type="entry name" value="2-SUCCINYL-6-HYDROXY-2,4-CYCLOHEXADIENE-1-CARBOXYLATE SYNTHASE"/>
    <property type="match status" value="1"/>
</dbReference>
<evidence type="ECO:0000256" key="1">
    <source>
        <dbReference type="ARBA" id="ARBA00010088"/>
    </source>
</evidence>
<protein>
    <submittedName>
        <fullName evidence="4">Alpha/Beta hydrolase protein</fullName>
    </submittedName>
</protein>
<dbReference type="Gene3D" id="3.40.50.1820">
    <property type="entry name" value="alpha/beta hydrolase"/>
    <property type="match status" value="1"/>
</dbReference>